<dbReference type="InterPro" id="IPR001304">
    <property type="entry name" value="C-type_lectin-like"/>
</dbReference>
<evidence type="ECO:0000256" key="1">
    <source>
        <dbReference type="SAM" id="SignalP"/>
    </source>
</evidence>
<dbReference type="WBParaSite" id="MBELARI_LOCUS13717">
    <property type="protein sequence ID" value="MBELARI_LOCUS13717"/>
    <property type="gene ID" value="MBELARI_LOCUS13717"/>
</dbReference>
<dbReference type="PROSITE" id="PS50041">
    <property type="entry name" value="C_TYPE_LECTIN_2"/>
    <property type="match status" value="1"/>
</dbReference>
<dbReference type="AlphaFoldDB" id="A0AAF3J3E2"/>
<feature type="chain" id="PRO_5042134119" description="C-type lectin domain-containing protein" evidence="1">
    <location>
        <begin position="20"/>
        <end position="169"/>
    </location>
</feature>
<dbReference type="CDD" id="cd00037">
    <property type="entry name" value="CLECT"/>
    <property type="match status" value="1"/>
</dbReference>
<evidence type="ECO:0000259" key="2">
    <source>
        <dbReference type="PROSITE" id="PS50041"/>
    </source>
</evidence>
<dbReference type="SMART" id="SM00034">
    <property type="entry name" value="CLECT"/>
    <property type="match status" value="1"/>
</dbReference>
<dbReference type="Gene3D" id="3.10.100.10">
    <property type="entry name" value="Mannose-Binding Protein A, subunit A"/>
    <property type="match status" value="1"/>
</dbReference>
<accession>A0AAF3J3E2</accession>
<keyword evidence="1" id="KW-0732">Signal</keyword>
<protein>
    <recommendedName>
        <fullName evidence="2">C-type lectin domain-containing protein</fullName>
    </recommendedName>
</protein>
<dbReference type="InterPro" id="IPR050111">
    <property type="entry name" value="C-type_lectin/snaclec_domain"/>
</dbReference>
<dbReference type="InterPro" id="IPR016186">
    <property type="entry name" value="C-type_lectin-like/link_sf"/>
</dbReference>
<sequence>MAVSLFITILLLFHQISSSIQQSDQFDQFRSPNDRAEIPCRDEWLYLENTASWYKAFAQEIEFDEAVEYCVEQKGHLVSIHSQEENDFVQELAKTIHSNSHYWIGLKRNPNNEYSLEWTDGSALDFTNWIWGDPDFDTNAMLWSMNGKWSLFLPWDQFASFICKRSSQF</sequence>
<evidence type="ECO:0000313" key="4">
    <source>
        <dbReference type="WBParaSite" id="MBELARI_LOCUS13717"/>
    </source>
</evidence>
<dbReference type="SUPFAM" id="SSF56436">
    <property type="entry name" value="C-type lectin-like"/>
    <property type="match status" value="1"/>
</dbReference>
<feature type="domain" description="C-type lectin" evidence="2">
    <location>
        <begin position="54"/>
        <end position="150"/>
    </location>
</feature>
<dbReference type="Pfam" id="PF00059">
    <property type="entry name" value="Lectin_C"/>
    <property type="match status" value="1"/>
</dbReference>
<reference evidence="4" key="1">
    <citation type="submission" date="2024-02" db="UniProtKB">
        <authorList>
            <consortium name="WormBaseParasite"/>
        </authorList>
    </citation>
    <scope>IDENTIFICATION</scope>
</reference>
<dbReference type="PANTHER" id="PTHR22803">
    <property type="entry name" value="MANNOSE, PHOSPHOLIPASE, LECTIN RECEPTOR RELATED"/>
    <property type="match status" value="1"/>
</dbReference>
<keyword evidence="3" id="KW-1185">Reference proteome</keyword>
<name>A0AAF3J3E2_9BILA</name>
<dbReference type="InterPro" id="IPR016187">
    <property type="entry name" value="CTDL_fold"/>
</dbReference>
<dbReference type="Proteomes" id="UP000887575">
    <property type="component" value="Unassembled WGS sequence"/>
</dbReference>
<proteinExistence type="predicted"/>
<organism evidence="3 4">
    <name type="scientific">Mesorhabditis belari</name>
    <dbReference type="NCBI Taxonomy" id="2138241"/>
    <lineage>
        <taxon>Eukaryota</taxon>
        <taxon>Metazoa</taxon>
        <taxon>Ecdysozoa</taxon>
        <taxon>Nematoda</taxon>
        <taxon>Chromadorea</taxon>
        <taxon>Rhabditida</taxon>
        <taxon>Rhabditina</taxon>
        <taxon>Rhabditomorpha</taxon>
        <taxon>Rhabditoidea</taxon>
        <taxon>Rhabditidae</taxon>
        <taxon>Mesorhabditinae</taxon>
        <taxon>Mesorhabditis</taxon>
    </lineage>
</organism>
<evidence type="ECO:0000313" key="3">
    <source>
        <dbReference type="Proteomes" id="UP000887575"/>
    </source>
</evidence>
<feature type="signal peptide" evidence="1">
    <location>
        <begin position="1"/>
        <end position="19"/>
    </location>
</feature>